<keyword evidence="3" id="KW-1185">Reference proteome</keyword>
<keyword evidence="1" id="KW-1133">Transmembrane helix</keyword>
<evidence type="ECO:0000256" key="1">
    <source>
        <dbReference type="SAM" id="Phobius"/>
    </source>
</evidence>
<keyword evidence="1" id="KW-0812">Transmembrane</keyword>
<reference evidence="2 3" key="1">
    <citation type="journal article" date="2018" name="Elife">
        <title>Firefly genomes illuminate parallel origins of bioluminescence in beetles.</title>
        <authorList>
            <person name="Fallon T.R."/>
            <person name="Lower S.E."/>
            <person name="Chang C.H."/>
            <person name="Bessho-Uehara M."/>
            <person name="Martin G.J."/>
            <person name="Bewick A.J."/>
            <person name="Behringer M."/>
            <person name="Debat H.J."/>
            <person name="Wong I."/>
            <person name="Day J.C."/>
            <person name="Suvorov A."/>
            <person name="Silva C.J."/>
            <person name="Stanger-Hall K.F."/>
            <person name="Hall D.W."/>
            <person name="Schmitz R.J."/>
            <person name="Nelson D.R."/>
            <person name="Lewis S.M."/>
            <person name="Shigenobu S."/>
            <person name="Bybee S.M."/>
            <person name="Larracuente A.M."/>
            <person name="Oba Y."/>
            <person name="Weng J.K."/>
        </authorList>
    </citation>
    <scope>NUCLEOTIDE SEQUENCE [LARGE SCALE GENOMIC DNA]</scope>
    <source>
        <strain evidence="2">1611_PpyrPB1</strain>
        <tissue evidence="2">Whole body</tissue>
    </source>
</reference>
<keyword evidence="1" id="KW-0472">Membrane</keyword>
<accession>A0A5N4A616</accession>
<dbReference type="EMBL" id="VVIM01000010">
    <property type="protein sequence ID" value="KAB0792763.1"/>
    <property type="molecule type" value="Genomic_DNA"/>
</dbReference>
<evidence type="ECO:0000313" key="2">
    <source>
        <dbReference type="EMBL" id="KAB0792763.1"/>
    </source>
</evidence>
<protein>
    <submittedName>
        <fullName evidence="2">Uncharacterized protein</fullName>
    </submittedName>
</protein>
<dbReference type="InParanoid" id="A0A5N4A616"/>
<sequence>MQRVLSGQTAGCIETSEEVVSKRLCFSFVIVCAFFSVVGGFFLGRYTKDHDISHRCSDERITPYSTVVDSLTNSAKKINNLTLPLSLLSTYQVFNCSELYSNICYKCELCCSGNNTFNVSEVILYNLKRLEIYYFNISVLVDSLVMD</sequence>
<proteinExistence type="predicted"/>
<comment type="caution">
    <text evidence="2">The sequence shown here is derived from an EMBL/GenBank/DDBJ whole genome shotgun (WGS) entry which is preliminary data.</text>
</comment>
<name>A0A5N4A616_PHOPY</name>
<feature type="transmembrane region" description="Helical" evidence="1">
    <location>
        <begin position="26"/>
        <end position="44"/>
    </location>
</feature>
<organism evidence="2 3">
    <name type="scientific">Photinus pyralis</name>
    <name type="common">Common eastern firefly</name>
    <name type="synonym">Lampyris pyralis</name>
    <dbReference type="NCBI Taxonomy" id="7054"/>
    <lineage>
        <taxon>Eukaryota</taxon>
        <taxon>Metazoa</taxon>
        <taxon>Ecdysozoa</taxon>
        <taxon>Arthropoda</taxon>
        <taxon>Hexapoda</taxon>
        <taxon>Insecta</taxon>
        <taxon>Pterygota</taxon>
        <taxon>Neoptera</taxon>
        <taxon>Endopterygota</taxon>
        <taxon>Coleoptera</taxon>
        <taxon>Polyphaga</taxon>
        <taxon>Elateriformia</taxon>
        <taxon>Elateroidea</taxon>
        <taxon>Lampyridae</taxon>
        <taxon>Lampyrinae</taxon>
        <taxon>Photinus</taxon>
    </lineage>
</organism>
<dbReference type="AlphaFoldDB" id="A0A5N4A616"/>
<dbReference type="Proteomes" id="UP000327044">
    <property type="component" value="Unassembled WGS sequence"/>
</dbReference>
<evidence type="ECO:0000313" key="3">
    <source>
        <dbReference type="Proteomes" id="UP000327044"/>
    </source>
</evidence>
<gene>
    <name evidence="2" type="ORF">PPYR_14722</name>
</gene>